<proteinExistence type="predicted"/>
<name>Q2GNF4_CHAGB</name>
<dbReference type="VEuPathDB" id="FungiDB:CHGG_10500"/>
<feature type="region of interest" description="Disordered" evidence="1">
    <location>
        <begin position="1"/>
        <end position="24"/>
    </location>
</feature>
<evidence type="ECO:0000313" key="3">
    <source>
        <dbReference type="Proteomes" id="UP000001056"/>
    </source>
</evidence>
<dbReference type="RefSeq" id="XP_001228427.1">
    <property type="nucleotide sequence ID" value="XM_001228426.1"/>
</dbReference>
<evidence type="ECO:0000256" key="1">
    <source>
        <dbReference type="SAM" id="MobiDB-lite"/>
    </source>
</evidence>
<accession>Q2GNF4</accession>
<dbReference type="HOGENOM" id="CLU_2759586_0_0_1"/>
<dbReference type="Proteomes" id="UP000001056">
    <property type="component" value="Unassembled WGS sequence"/>
</dbReference>
<evidence type="ECO:0000313" key="2">
    <source>
        <dbReference type="EMBL" id="EAQ84096.1"/>
    </source>
</evidence>
<dbReference type="InParanoid" id="Q2GNF4"/>
<reference evidence="3" key="1">
    <citation type="journal article" date="2015" name="Genome Announc.">
        <title>Draft genome sequence of the cellulolytic fungus Chaetomium globosum.</title>
        <authorList>
            <person name="Cuomo C.A."/>
            <person name="Untereiner W.A."/>
            <person name="Ma L.-J."/>
            <person name="Grabherr M."/>
            <person name="Birren B.W."/>
        </authorList>
    </citation>
    <scope>NUCLEOTIDE SEQUENCE [LARGE SCALE GENOMIC DNA]</scope>
    <source>
        <strain evidence="3">ATCC 6205 / CBS 148.51 / DSM 1962 / NBRC 6347 / NRRL 1970</strain>
    </source>
</reference>
<keyword evidence="3" id="KW-1185">Reference proteome</keyword>
<dbReference type="AlphaFoldDB" id="Q2GNF4"/>
<dbReference type="eggNOG" id="ENOG502T4H9">
    <property type="taxonomic scope" value="Eukaryota"/>
</dbReference>
<dbReference type="GeneID" id="4396199"/>
<protein>
    <submittedName>
        <fullName evidence="2">Uncharacterized protein</fullName>
    </submittedName>
</protein>
<organism evidence="2 3">
    <name type="scientific">Chaetomium globosum (strain ATCC 6205 / CBS 148.51 / DSM 1962 / NBRC 6347 / NRRL 1970)</name>
    <name type="common">Soil fungus</name>
    <dbReference type="NCBI Taxonomy" id="306901"/>
    <lineage>
        <taxon>Eukaryota</taxon>
        <taxon>Fungi</taxon>
        <taxon>Dikarya</taxon>
        <taxon>Ascomycota</taxon>
        <taxon>Pezizomycotina</taxon>
        <taxon>Sordariomycetes</taxon>
        <taxon>Sordariomycetidae</taxon>
        <taxon>Sordariales</taxon>
        <taxon>Chaetomiaceae</taxon>
        <taxon>Chaetomium</taxon>
    </lineage>
</organism>
<dbReference type="OrthoDB" id="4588884at2759"/>
<gene>
    <name evidence="2" type="ORF">CHGG_10500</name>
</gene>
<sequence length="74" mass="7944">MSQGLDKTLQLLGEEQPSTGTSYSLERYLNSDGGLTERLLGGLGLDNMVSRTQTVRCKVNALADRTAQQPQGSS</sequence>
<dbReference type="EMBL" id="CH408035">
    <property type="protein sequence ID" value="EAQ84096.1"/>
    <property type="molecule type" value="Genomic_DNA"/>
</dbReference>